<organism evidence="1 2">
    <name type="scientific">Pseudomonas syringae pv. pisi str. 1704B</name>
    <dbReference type="NCBI Taxonomy" id="629263"/>
    <lineage>
        <taxon>Bacteria</taxon>
        <taxon>Pseudomonadati</taxon>
        <taxon>Pseudomonadota</taxon>
        <taxon>Gammaproteobacteria</taxon>
        <taxon>Pseudomonadales</taxon>
        <taxon>Pseudomonadaceae</taxon>
        <taxon>Pseudomonas</taxon>
        <taxon>Pseudomonas syringae</taxon>
    </lineage>
</organism>
<evidence type="ECO:0000313" key="1">
    <source>
        <dbReference type="EMBL" id="EGH47154.1"/>
    </source>
</evidence>
<dbReference type="AlphaFoldDB" id="F3GJA1"/>
<protein>
    <submittedName>
        <fullName evidence="1">Uncharacterized protein</fullName>
    </submittedName>
</protein>
<dbReference type="Proteomes" id="UP000004986">
    <property type="component" value="Unassembled WGS sequence"/>
</dbReference>
<proteinExistence type="predicted"/>
<accession>F3GJA1</accession>
<dbReference type="HOGENOM" id="CLU_3161994_0_0_6"/>
<sequence length="49" mass="5328">MGKAARRPAEKHMDPGFSPFHVSAWAQRLQSGQALELLHHFADSGDVAA</sequence>
<reference evidence="1 2" key="1">
    <citation type="journal article" date="2011" name="PLoS Pathog.">
        <title>Dynamic evolution of pathogenicity revealed by sequencing and comparative genomics of 19 Pseudomonas syringae isolates.</title>
        <authorList>
            <person name="Baltrus D.A."/>
            <person name="Nishimura M.T."/>
            <person name="Romanchuk A."/>
            <person name="Chang J.H."/>
            <person name="Mukhtar M.S."/>
            <person name="Cherkis K."/>
            <person name="Roach J."/>
            <person name="Grant S.R."/>
            <person name="Jones C.D."/>
            <person name="Dangl J.L."/>
        </authorList>
    </citation>
    <scope>NUCLEOTIDE SEQUENCE [LARGE SCALE GENOMIC DNA]</scope>
    <source>
        <strain evidence="1 2">1704B</strain>
    </source>
</reference>
<feature type="non-terminal residue" evidence="1">
    <location>
        <position position="49"/>
    </location>
</feature>
<name>F3GJA1_PSESJ</name>
<evidence type="ECO:0000313" key="2">
    <source>
        <dbReference type="Proteomes" id="UP000004986"/>
    </source>
</evidence>
<dbReference type="EMBL" id="AEAI01002022">
    <property type="protein sequence ID" value="EGH47154.1"/>
    <property type="molecule type" value="Genomic_DNA"/>
</dbReference>
<keyword evidence="2" id="KW-1185">Reference proteome</keyword>
<gene>
    <name evidence="1" type="ORF">PSYPI_34775</name>
</gene>
<comment type="caution">
    <text evidence="1">The sequence shown here is derived from an EMBL/GenBank/DDBJ whole genome shotgun (WGS) entry which is preliminary data.</text>
</comment>